<evidence type="ECO:0000313" key="2">
    <source>
        <dbReference type="Proteomes" id="UP000085678"/>
    </source>
</evidence>
<keyword evidence="2" id="KW-1185">Reference proteome</keyword>
<dbReference type="InterPro" id="IPR032675">
    <property type="entry name" value="LRR_dom_sf"/>
</dbReference>
<feature type="domain" description="F-box/LRR-repeat protein 15-like leucin rich repeat" evidence="1">
    <location>
        <begin position="61"/>
        <end position="260"/>
    </location>
</feature>
<gene>
    <name evidence="3" type="primary">LOC106163968</name>
</gene>
<dbReference type="GeneID" id="106163968"/>
<name>A0A1S3IFY2_LINAN</name>
<dbReference type="Proteomes" id="UP000085678">
    <property type="component" value="Unplaced"/>
</dbReference>
<proteinExistence type="predicted"/>
<dbReference type="STRING" id="7574.A0A1S3IFY2"/>
<evidence type="ECO:0000313" key="3">
    <source>
        <dbReference type="RefSeq" id="XP_013397165.1"/>
    </source>
</evidence>
<evidence type="ECO:0000259" key="1">
    <source>
        <dbReference type="Pfam" id="PF25372"/>
    </source>
</evidence>
<reference evidence="3" key="1">
    <citation type="submission" date="2025-08" db="UniProtKB">
        <authorList>
            <consortium name="RefSeq"/>
        </authorList>
    </citation>
    <scope>IDENTIFICATION</scope>
    <source>
        <tissue evidence="3">Gonads</tissue>
    </source>
</reference>
<accession>A0A1S3IFY2</accession>
<dbReference type="InterPro" id="IPR057207">
    <property type="entry name" value="FBXL15_LRR"/>
</dbReference>
<protein>
    <submittedName>
        <fullName evidence="3">F-box/LRR-repeat protein 2 isoform X1</fullName>
    </submittedName>
</protein>
<dbReference type="InterPro" id="IPR006553">
    <property type="entry name" value="Leu-rich_rpt_Cys-con_subtyp"/>
</dbReference>
<sequence>MVRSLKDCCLQAIARNLNRISRVGRHLPHIHKELILKWLSDHDMLTDDYLPHITYHLFSANLKVINFYKCNQVTDHLLYQLSQSGCMLKHLTVHECNNVSDEGIKYITIDQEELEVLELRKLRFLTSYGLEVVRSNKLQKLDLKGCSYIDSKGLDSLVHKCPNIKYLTLSQCTRLDEGISNIARCLNITLEELDVGGVHKIGDHDLENIAQYCSNLTLLHLIGCYKITVDGIQKVVEGCRKLKDVDFSYCFTLESVEAFKALQHLPDSVTELSLLGIQLQDSELLVNVVKRLTKLETVRLCGVKALDDDSLEQILQAAGSHLLSLDIGGSITQAITDDGLRAVTKYCTALEELILTLLPETTGITLLPLFEDEQRAAQLTSLYLGCKKMNGDVLHAAAVSSTNLEKFSVSGLMCVDDNLLHTLADNCPKLHYIGLKSCRQVTDSGVCELARKCPLRRVVLAGCHHLTDKSIFTLANMCLDIQELHLNGCAHVSPVAVRYLQDQCTSRVYIQHKIPNAAPNQLMAKNLDTGEFCRADLIYT</sequence>
<dbReference type="SMART" id="SM00367">
    <property type="entry name" value="LRR_CC"/>
    <property type="match status" value="13"/>
</dbReference>
<dbReference type="Pfam" id="PF25372">
    <property type="entry name" value="DUF7885"/>
    <property type="match status" value="1"/>
</dbReference>
<dbReference type="KEGG" id="lak:106163968"/>
<dbReference type="PANTHER" id="PTHR13318:SF190">
    <property type="entry name" value="PARTNER OF PAIRED, ISOFORM B"/>
    <property type="match status" value="1"/>
</dbReference>
<dbReference type="PANTHER" id="PTHR13318">
    <property type="entry name" value="PARTNER OF PAIRED, ISOFORM B-RELATED"/>
    <property type="match status" value="1"/>
</dbReference>
<dbReference type="SUPFAM" id="SSF52047">
    <property type="entry name" value="RNI-like"/>
    <property type="match status" value="2"/>
</dbReference>
<dbReference type="RefSeq" id="XP_013397165.1">
    <property type="nucleotide sequence ID" value="XM_013541711.1"/>
</dbReference>
<dbReference type="GO" id="GO:0019005">
    <property type="term" value="C:SCF ubiquitin ligase complex"/>
    <property type="evidence" value="ECO:0007669"/>
    <property type="project" value="TreeGrafter"/>
</dbReference>
<dbReference type="OrthoDB" id="27842at2759"/>
<dbReference type="InParanoid" id="A0A1S3IFY2"/>
<organism evidence="2 3">
    <name type="scientific">Lingula anatina</name>
    <name type="common">Brachiopod</name>
    <name type="synonym">Lingula unguis</name>
    <dbReference type="NCBI Taxonomy" id="7574"/>
    <lineage>
        <taxon>Eukaryota</taxon>
        <taxon>Metazoa</taxon>
        <taxon>Spiralia</taxon>
        <taxon>Lophotrochozoa</taxon>
        <taxon>Brachiopoda</taxon>
        <taxon>Linguliformea</taxon>
        <taxon>Lingulata</taxon>
        <taxon>Lingulida</taxon>
        <taxon>Linguloidea</taxon>
        <taxon>Lingulidae</taxon>
        <taxon>Lingula</taxon>
    </lineage>
</organism>
<dbReference type="GO" id="GO:0031146">
    <property type="term" value="P:SCF-dependent proteasomal ubiquitin-dependent protein catabolic process"/>
    <property type="evidence" value="ECO:0007669"/>
    <property type="project" value="TreeGrafter"/>
</dbReference>
<dbReference type="Gene3D" id="3.80.10.10">
    <property type="entry name" value="Ribonuclease Inhibitor"/>
    <property type="match status" value="4"/>
</dbReference>
<dbReference type="AlphaFoldDB" id="A0A1S3IFY2"/>